<evidence type="ECO:0000313" key="2">
    <source>
        <dbReference type="Proteomes" id="UP000055316"/>
    </source>
</evidence>
<protein>
    <submittedName>
        <fullName evidence="1">Uncharacterized protein</fullName>
    </submittedName>
</protein>
<accession>A0A9W4EVK1</accession>
<name>A0A9W4EVK1_BACTO</name>
<evidence type="ECO:0000313" key="1">
    <source>
        <dbReference type="EMBL" id="BAR85094.1"/>
    </source>
</evidence>
<organism evidence="1 2">
    <name type="scientific">Bacillus thuringiensis subsp. tolworthi</name>
    <dbReference type="NCBI Taxonomy" id="1442"/>
    <lineage>
        <taxon>Bacteria</taxon>
        <taxon>Bacillati</taxon>
        <taxon>Bacillota</taxon>
        <taxon>Bacilli</taxon>
        <taxon>Bacillales</taxon>
        <taxon>Bacillaceae</taxon>
        <taxon>Bacillus</taxon>
        <taxon>Bacillus cereus group</taxon>
    </lineage>
</organism>
<gene>
    <name evidence="1" type="ORF">KNN_04250</name>
</gene>
<reference evidence="1 2" key="1">
    <citation type="submission" date="2015-05" db="EMBL/GenBank/DDBJ databases">
        <title>Whole genome sequence of Bacillus thuringiensis serovar tolworthi Pasteur Institute Standard strain.</title>
        <authorList>
            <person name="Kanda K."/>
            <person name="Nakashima K."/>
            <person name="Nagano Y."/>
        </authorList>
    </citation>
    <scope>NUCLEOTIDE SEQUENCE [LARGE SCALE GENOMIC DNA]</scope>
    <source>
        <strain evidence="1 2">Pasteur Institute Standard strain</strain>
    </source>
</reference>
<dbReference type="Proteomes" id="UP000055316">
    <property type="component" value="Chromosome"/>
</dbReference>
<proteinExistence type="predicted"/>
<dbReference type="AlphaFoldDB" id="A0A9W4EVK1"/>
<sequence length="54" mass="6364">MHYYNDNKYQVKLILYVWPLEQKEVDYSPVLTSVYKTLAEVVNLNLLKTGNALM</sequence>
<dbReference type="EMBL" id="AP014864">
    <property type="protein sequence ID" value="BAR85094.1"/>
    <property type="molecule type" value="Genomic_DNA"/>
</dbReference>